<dbReference type="InterPro" id="IPR003165">
    <property type="entry name" value="Piwi"/>
</dbReference>
<dbReference type="GO" id="GO:0003676">
    <property type="term" value="F:nucleic acid binding"/>
    <property type="evidence" value="ECO:0007669"/>
    <property type="project" value="InterPro"/>
</dbReference>
<proteinExistence type="predicted"/>
<dbReference type="InterPro" id="IPR012337">
    <property type="entry name" value="RNaseH-like_sf"/>
</dbReference>
<dbReference type="SUPFAM" id="SSF53098">
    <property type="entry name" value="Ribonuclease H-like"/>
    <property type="match status" value="1"/>
</dbReference>
<dbReference type="EMBL" id="RXIC02000370">
    <property type="protein sequence ID" value="KAB1199934.1"/>
    <property type="molecule type" value="Genomic_DNA"/>
</dbReference>
<dbReference type="InterPro" id="IPR036397">
    <property type="entry name" value="RNaseH_sf"/>
</dbReference>
<feature type="domain" description="Piwi" evidence="1">
    <location>
        <begin position="1"/>
        <end position="124"/>
    </location>
</feature>
<protein>
    <submittedName>
        <fullName evidence="2">Protein argonaute 4B</fullName>
    </submittedName>
</protein>
<accession>A0A6A1UHA6</accession>
<dbReference type="SMART" id="SM00950">
    <property type="entry name" value="Piwi"/>
    <property type="match status" value="1"/>
</dbReference>
<evidence type="ECO:0000313" key="3">
    <source>
        <dbReference type="Proteomes" id="UP000516437"/>
    </source>
</evidence>
<name>A0A6A1UHA6_9ROSI</name>
<gene>
    <name evidence="2" type="ORF">CJ030_MR0G008933</name>
</gene>
<dbReference type="PANTHER" id="PTHR22891">
    <property type="entry name" value="EUKARYOTIC TRANSLATION INITIATION FACTOR 2C"/>
    <property type="match status" value="1"/>
</dbReference>
<keyword evidence="3" id="KW-1185">Reference proteome</keyword>
<dbReference type="Proteomes" id="UP000516437">
    <property type="component" value="Unassembled WGS sequence"/>
</dbReference>
<comment type="caution">
    <text evidence="2">The sequence shown here is derived from an EMBL/GenBank/DDBJ whole genome shotgun (WGS) entry which is preliminary data.</text>
</comment>
<sequence>MAYQHLGEVNIPKFTVIVGQKNHHTKLFQAGSPDNVPPGTVVDTKIVHPRNYDFYMCAQAGMIGTSRPAHYHVLIDEIGFSPDDLQNLIHSLSYVYQRSTTAISIVAPICYAHLAAYQMGQFTKFEDLAETSSGSVTSVGNTPVPELPRLHEDVRSSMFFC</sequence>
<dbReference type="OrthoDB" id="1860322at2759"/>
<dbReference type="Gene3D" id="3.30.420.10">
    <property type="entry name" value="Ribonuclease H-like superfamily/Ribonuclease H"/>
    <property type="match status" value="1"/>
</dbReference>
<evidence type="ECO:0000313" key="2">
    <source>
        <dbReference type="EMBL" id="KAB1199934.1"/>
    </source>
</evidence>
<organism evidence="2 3">
    <name type="scientific">Morella rubra</name>
    <name type="common">Chinese bayberry</name>
    <dbReference type="NCBI Taxonomy" id="262757"/>
    <lineage>
        <taxon>Eukaryota</taxon>
        <taxon>Viridiplantae</taxon>
        <taxon>Streptophyta</taxon>
        <taxon>Embryophyta</taxon>
        <taxon>Tracheophyta</taxon>
        <taxon>Spermatophyta</taxon>
        <taxon>Magnoliopsida</taxon>
        <taxon>eudicotyledons</taxon>
        <taxon>Gunneridae</taxon>
        <taxon>Pentapetalae</taxon>
        <taxon>rosids</taxon>
        <taxon>fabids</taxon>
        <taxon>Fagales</taxon>
        <taxon>Myricaceae</taxon>
        <taxon>Morella</taxon>
    </lineage>
</organism>
<reference evidence="2 3" key="1">
    <citation type="journal article" date="2019" name="Plant Biotechnol. J.">
        <title>The red bayberry genome and genetic basis of sex determination.</title>
        <authorList>
            <person name="Jia H.M."/>
            <person name="Jia H.J."/>
            <person name="Cai Q.L."/>
            <person name="Wang Y."/>
            <person name="Zhao H.B."/>
            <person name="Yang W.F."/>
            <person name="Wang G.Y."/>
            <person name="Li Y.H."/>
            <person name="Zhan D.L."/>
            <person name="Shen Y.T."/>
            <person name="Niu Q.F."/>
            <person name="Chang L."/>
            <person name="Qiu J."/>
            <person name="Zhao L."/>
            <person name="Xie H.B."/>
            <person name="Fu W.Y."/>
            <person name="Jin J."/>
            <person name="Li X.W."/>
            <person name="Jiao Y."/>
            <person name="Zhou C.C."/>
            <person name="Tu T."/>
            <person name="Chai C.Y."/>
            <person name="Gao J.L."/>
            <person name="Fan L.J."/>
            <person name="van de Weg E."/>
            <person name="Wang J.Y."/>
            <person name="Gao Z.S."/>
        </authorList>
    </citation>
    <scope>NUCLEOTIDE SEQUENCE [LARGE SCALE GENOMIC DNA]</scope>
    <source>
        <tissue evidence="2">Leaves</tissue>
    </source>
</reference>
<dbReference type="AlphaFoldDB" id="A0A6A1UHA6"/>
<dbReference type="Pfam" id="PF02171">
    <property type="entry name" value="Piwi"/>
    <property type="match status" value="1"/>
</dbReference>
<dbReference type="PROSITE" id="PS50822">
    <property type="entry name" value="PIWI"/>
    <property type="match status" value="1"/>
</dbReference>
<evidence type="ECO:0000259" key="1">
    <source>
        <dbReference type="PROSITE" id="PS50822"/>
    </source>
</evidence>